<dbReference type="EC" id="3.1.21.-" evidence="2"/>
<dbReference type="GO" id="GO:0004519">
    <property type="term" value="F:endonuclease activity"/>
    <property type="evidence" value="ECO:0007669"/>
    <property type="project" value="UniProtKB-KW"/>
</dbReference>
<reference evidence="3" key="1">
    <citation type="journal article" date="2019" name="Int. J. Syst. Evol. Microbiol.">
        <title>The Global Catalogue of Microorganisms (GCM) 10K type strain sequencing project: providing services to taxonomists for standard genome sequencing and annotation.</title>
        <authorList>
            <consortium name="The Broad Institute Genomics Platform"/>
            <consortium name="The Broad Institute Genome Sequencing Center for Infectious Disease"/>
            <person name="Wu L."/>
            <person name="Ma J."/>
        </authorList>
    </citation>
    <scope>NUCLEOTIDE SEQUENCE [LARGE SCALE GENOMIC DNA]</scope>
    <source>
        <strain evidence="3">CCM 7480</strain>
    </source>
</reference>
<keyword evidence="2" id="KW-0255">Endonuclease</keyword>
<evidence type="ECO:0000313" key="2">
    <source>
        <dbReference type="EMBL" id="MFC3456732.1"/>
    </source>
</evidence>
<dbReference type="Proteomes" id="UP001595665">
    <property type="component" value="Unassembled WGS sequence"/>
</dbReference>
<keyword evidence="2" id="KW-0540">Nuclease</keyword>
<dbReference type="Pfam" id="PF04471">
    <property type="entry name" value="Mrr_cat"/>
    <property type="match status" value="1"/>
</dbReference>
<gene>
    <name evidence="2" type="ORF">ACFOPH_00495</name>
</gene>
<feature type="domain" description="Restriction endonuclease type IV Mrr" evidence="1">
    <location>
        <begin position="83"/>
        <end position="134"/>
    </location>
</feature>
<dbReference type="Gene3D" id="3.40.1350.10">
    <property type="match status" value="1"/>
</dbReference>
<comment type="caution">
    <text evidence="2">The sequence shown here is derived from an EMBL/GenBank/DDBJ whole genome shotgun (WGS) entry which is preliminary data.</text>
</comment>
<name>A0ABV7PE38_9BURK</name>
<keyword evidence="2" id="KW-0378">Hydrolase</keyword>
<dbReference type="RefSeq" id="WP_379732806.1">
    <property type="nucleotide sequence ID" value="NZ_JBHRVV010000001.1"/>
</dbReference>
<dbReference type="EMBL" id="JBHRVV010000001">
    <property type="protein sequence ID" value="MFC3456732.1"/>
    <property type="molecule type" value="Genomic_DNA"/>
</dbReference>
<dbReference type="InterPro" id="IPR011856">
    <property type="entry name" value="tRNA_endonuc-like_dom_sf"/>
</dbReference>
<proteinExistence type="predicted"/>
<keyword evidence="3" id="KW-1185">Reference proteome</keyword>
<sequence>MLINDYYIVLRFCGGEAELEDNDPSHYLYITEGTVIAQDEADQTEDVGRVRLFYIDVERGERRGFGRRYFDYTQETCENYSDTGGGVSGIDEIIIDRLGLDAIYLQAKRWQGSVGQRDNREFVGALQGQRARKASSLRRQPSRRCIRICFTHRHKSRFDERNGACAAHDSLRYRRLATSYLIKHIGIHFLEEAQGLVSPKSRL</sequence>
<dbReference type="InterPro" id="IPR007560">
    <property type="entry name" value="Restrct_endonuc_IV_Mrr"/>
</dbReference>
<organism evidence="2 3">
    <name type="scientific">Massilia haematophila</name>
    <dbReference type="NCBI Taxonomy" id="457923"/>
    <lineage>
        <taxon>Bacteria</taxon>
        <taxon>Pseudomonadati</taxon>
        <taxon>Pseudomonadota</taxon>
        <taxon>Betaproteobacteria</taxon>
        <taxon>Burkholderiales</taxon>
        <taxon>Oxalobacteraceae</taxon>
        <taxon>Telluria group</taxon>
        <taxon>Massilia</taxon>
    </lineage>
</organism>
<evidence type="ECO:0000259" key="1">
    <source>
        <dbReference type="Pfam" id="PF04471"/>
    </source>
</evidence>
<accession>A0ABV7PE38</accession>
<dbReference type="GO" id="GO:0016787">
    <property type="term" value="F:hydrolase activity"/>
    <property type="evidence" value="ECO:0007669"/>
    <property type="project" value="UniProtKB-KW"/>
</dbReference>
<evidence type="ECO:0000313" key="3">
    <source>
        <dbReference type="Proteomes" id="UP001595665"/>
    </source>
</evidence>
<protein>
    <submittedName>
        <fullName evidence="2">Restriction endonuclease</fullName>
        <ecNumber evidence="2">3.1.21.-</ecNumber>
    </submittedName>
</protein>